<dbReference type="Gene3D" id="1.50.10.20">
    <property type="match status" value="1"/>
</dbReference>
<accession>A0A1G5BWC3</accession>
<protein>
    <submittedName>
        <fullName evidence="1">Uncharacterized protein</fullName>
    </submittedName>
</protein>
<sequence>MNEFLRNLFDTIRMAKRTELSNLKYPIFQTNVINNEIHLILSLYDYNNSLYMYQGRGETFQTAIESALDTYYNYKIYKPQSIRIDIIKDIRPAKKSDPFLDIKNDRILFKTGIDGLAVGKNLDALFLPEEVLLFNLIKDQKFQVKNIKEAFNKHYHLPSGEKFIDSLNRVSLLEIYKIRTDTYYIDDYSINNLNYLSSLAPQISKDAIMEAIILTKDNYFKNVVNKKGKYIYSYLPWEGVKEKRYNILRHAGTTYSILETFELTGDKELLKICEGAIQFLLEKIINYEFNGKSVNVVVEKDIIKLGGNALTIIALAKYTQITGDTKFLPLMQSMAEWMVVTQNEEGRFTIHKQQYSTGKIYDFISHYYPGEAMLALVRLYQIDGNEIWLDIAEKSAYYLIEIRDKNSNEDTIAHDHWLLYALNELYQQRPQASYLNHGLLIANAIVKSQILNDGENNEWNGAYLLPEPRLESTPTACRSEGLCAVYQLLNNLDNTTDVTKIKKAIKKAIDEGIRFQLRTQLRPEKVMFYNNKKLCLGAFQRGLYKYDLRIDYTQHNISSLISYYKLLTHKIKNM</sequence>
<evidence type="ECO:0000313" key="1">
    <source>
        <dbReference type="EMBL" id="SCX94344.1"/>
    </source>
</evidence>
<name>A0A1G5BWC3_9FIRM</name>
<proteinExistence type="predicted"/>
<dbReference type="Proteomes" id="UP000198636">
    <property type="component" value="Unassembled WGS sequence"/>
</dbReference>
<dbReference type="GO" id="GO:0005975">
    <property type="term" value="P:carbohydrate metabolic process"/>
    <property type="evidence" value="ECO:0007669"/>
    <property type="project" value="InterPro"/>
</dbReference>
<keyword evidence="2" id="KW-1185">Reference proteome</keyword>
<reference evidence="1 2" key="1">
    <citation type="submission" date="2016-10" db="EMBL/GenBank/DDBJ databases">
        <authorList>
            <person name="de Groot N.N."/>
        </authorList>
    </citation>
    <scope>NUCLEOTIDE SEQUENCE [LARGE SCALE GENOMIC DNA]</scope>
    <source>
        <strain evidence="1 2">DSM 18978</strain>
    </source>
</reference>
<dbReference type="RefSeq" id="WP_091539676.1">
    <property type="nucleotide sequence ID" value="NZ_FMUS01000002.1"/>
</dbReference>
<evidence type="ECO:0000313" key="2">
    <source>
        <dbReference type="Proteomes" id="UP000198636"/>
    </source>
</evidence>
<organism evidence="1 2">
    <name type="scientific">Alkaliphilus peptidifermentans DSM 18978</name>
    <dbReference type="NCBI Taxonomy" id="1120976"/>
    <lineage>
        <taxon>Bacteria</taxon>
        <taxon>Bacillati</taxon>
        <taxon>Bacillota</taxon>
        <taxon>Clostridia</taxon>
        <taxon>Peptostreptococcales</taxon>
        <taxon>Natronincolaceae</taxon>
        <taxon>Alkaliphilus</taxon>
    </lineage>
</organism>
<gene>
    <name evidence="1" type="ORF">SAMN03080606_00541</name>
</gene>
<dbReference type="InterPro" id="IPR008928">
    <property type="entry name" value="6-hairpin_glycosidase_sf"/>
</dbReference>
<dbReference type="AlphaFoldDB" id="A0A1G5BWC3"/>
<dbReference type="OrthoDB" id="9810718at2"/>
<dbReference type="SUPFAM" id="SSF48208">
    <property type="entry name" value="Six-hairpin glycosidases"/>
    <property type="match status" value="1"/>
</dbReference>
<dbReference type="STRING" id="1120976.SAMN03080606_00541"/>
<dbReference type="EMBL" id="FMUS01000002">
    <property type="protein sequence ID" value="SCX94344.1"/>
    <property type="molecule type" value="Genomic_DNA"/>
</dbReference>